<reference evidence="1 2" key="1">
    <citation type="submission" date="2020-07" db="EMBL/GenBank/DDBJ databases">
        <title>Sequencing the genomes of 1000 actinobacteria strains.</title>
        <authorList>
            <person name="Klenk H.-P."/>
        </authorList>
    </citation>
    <scope>NUCLEOTIDE SEQUENCE [LARGE SCALE GENOMIC DNA]</scope>
    <source>
        <strain evidence="1 2">DSM 15131</strain>
    </source>
</reference>
<comment type="caution">
    <text evidence="1">The sequence shown here is derived from an EMBL/GenBank/DDBJ whole genome shotgun (WGS) entry which is preliminary data.</text>
</comment>
<organism evidence="1 2">
    <name type="scientific">Nocardioides aromaticivorans</name>
    <dbReference type="NCBI Taxonomy" id="200618"/>
    <lineage>
        <taxon>Bacteria</taxon>
        <taxon>Bacillati</taxon>
        <taxon>Actinomycetota</taxon>
        <taxon>Actinomycetes</taxon>
        <taxon>Propionibacteriales</taxon>
        <taxon>Nocardioidaceae</taxon>
        <taxon>Nocardioides</taxon>
    </lineage>
</organism>
<accession>A0A7Z0CRG1</accession>
<name>A0A7Z0CRG1_9ACTN</name>
<proteinExistence type="predicted"/>
<dbReference type="AlphaFoldDB" id="A0A7Z0CRG1"/>
<gene>
    <name evidence="1" type="ORF">BJ993_005013</name>
</gene>
<evidence type="ECO:0000313" key="2">
    <source>
        <dbReference type="Proteomes" id="UP000562045"/>
    </source>
</evidence>
<dbReference type="Proteomes" id="UP000562045">
    <property type="component" value="Unassembled WGS sequence"/>
</dbReference>
<protein>
    <submittedName>
        <fullName evidence="1">Uncharacterized protein</fullName>
    </submittedName>
</protein>
<dbReference type="RefSeq" id="WP_218865378.1">
    <property type="nucleotide sequence ID" value="NZ_JACBZM010000002.1"/>
</dbReference>
<dbReference type="EMBL" id="JACBZM010000002">
    <property type="protein sequence ID" value="NYI47867.1"/>
    <property type="molecule type" value="Genomic_DNA"/>
</dbReference>
<sequence length="257" mass="28363">MLSRDQQQLLGSLGAGMAADALLDRLRDRGTLEGGRSAPQDGCWISYNRKAVWLEDHSGFSEAMKAAGSDKQAWRRIRPKVVLKVTWAEAAAYGTSLPQDVRTELDTLRRTERAENRRWSEFSDARGGWPWRRRFDSDEEHQEAQAEWDKVYGRHLVALRDVWARQKAAIARALPLTVDDEPVDLLELLDQQAARPTAPTPSAALQASAIQGATTGPSPTAPQEEGLFTLPRRLLNNLSSGGVGGGRSAAKAVERRV</sequence>
<evidence type="ECO:0000313" key="1">
    <source>
        <dbReference type="EMBL" id="NYI47867.1"/>
    </source>
</evidence>